<comment type="caution">
    <text evidence="1">The sequence shown here is derived from an EMBL/GenBank/DDBJ whole genome shotgun (WGS) entry which is preliminary data.</text>
</comment>
<accession>M6V4J1</accession>
<name>M6V4J1_9LEPT</name>
<evidence type="ECO:0000313" key="2">
    <source>
        <dbReference type="Proteomes" id="UP000012112"/>
    </source>
</evidence>
<protein>
    <submittedName>
        <fullName evidence="1">Uncharacterized protein</fullName>
    </submittedName>
</protein>
<gene>
    <name evidence="1" type="ORF">LEP1GSC172_0376</name>
</gene>
<reference evidence="1 2" key="1">
    <citation type="submission" date="2013-01" db="EMBL/GenBank/DDBJ databases">
        <authorList>
            <person name="Harkins D.M."/>
            <person name="Durkin A.S."/>
            <person name="Brinkac L.M."/>
            <person name="Haft D.H."/>
            <person name="Selengut J.D."/>
            <person name="Sanka R."/>
            <person name="DePew J."/>
            <person name="Purushe J."/>
            <person name="Matthias M.A."/>
            <person name="Vinetz J.M."/>
            <person name="Sutton G.G."/>
            <person name="Nierman W.C."/>
            <person name="Fouts D.E."/>
        </authorList>
    </citation>
    <scope>NUCLEOTIDE SEQUENCE [LARGE SCALE GENOMIC DNA]</scope>
    <source>
        <strain evidence="1 2">HAI1536</strain>
    </source>
</reference>
<dbReference type="AlphaFoldDB" id="M6V4J1"/>
<proteinExistence type="predicted"/>
<dbReference type="Proteomes" id="UP000012112">
    <property type="component" value="Unassembled WGS sequence"/>
</dbReference>
<evidence type="ECO:0000313" key="1">
    <source>
        <dbReference type="EMBL" id="EMO52362.1"/>
    </source>
</evidence>
<organism evidence="1 2">
    <name type="scientific">Leptospira noguchii</name>
    <dbReference type="NCBI Taxonomy" id="28182"/>
    <lineage>
        <taxon>Bacteria</taxon>
        <taxon>Pseudomonadati</taxon>
        <taxon>Spirochaetota</taxon>
        <taxon>Spirochaetia</taxon>
        <taxon>Leptospirales</taxon>
        <taxon>Leptospiraceae</taxon>
        <taxon>Leptospira</taxon>
    </lineage>
</organism>
<dbReference type="EMBL" id="AKWD02000057">
    <property type="protein sequence ID" value="EMO52362.1"/>
    <property type="molecule type" value="Genomic_DNA"/>
</dbReference>
<sequence>MFYKSKFRTKDKNECGNYLKSYKSFSRTVSVGTNILLKIQKKPYYWTHKNGIQN</sequence>